<dbReference type="EMBL" id="BAAAOQ010000008">
    <property type="protein sequence ID" value="GAA2195778.1"/>
    <property type="molecule type" value="Genomic_DNA"/>
</dbReference>
<evidence type="ECO:0000256" key="1">
    <source>
        <dbReference type="SAM" id="MobiDB-lite"/>
    </source>
</evidence>
<name>A0ABN3BGK6_9ACTN</name>
<dbReference type="Proteomes" id="UP001501391">
    <property type="component" value="Unassembled WGS sequence"/>
</dbReference>
<sequence length="72" mass="8289">MRPGRRPDERTVLYNEGRGPRREHHDMGCPAFLLAALTRTAQTAYFGHLYDVPKPTEHHFETADRTLGASRR</sequence>
<organism evidence="2 3">
    <name type="scientific">Streptomyces bangladeshensis</name>
    <dbReference type="NCBI Taxonomy" id="295352"/>
    <lineage>
        <taxon>Bacteria</taxon>
        <taxon>Bacillati</taxon>
        <taxon>Actinomycetota</taxon>
        <taxon>Actinomycetes</taxon>
        <taxon>Kitasatosporales</taxon>
        <taxon>Streptomycetaceae</taxon>
        <taxon>Streptomyces</taxon>
    </lineage>
</organism>
<accession>A0ABN3BGK6</accession>
<protein>
    <submittedName>
        <fullName evidence="2">Uncharacterized protein</fullName>
    </submittedName>
</protein>
<feature type="compositionally biased region" description="Basic and acidic residues" evidence="1">
    <location>
        <begin position="1"/>
        <end position="11"/>
    </location>
</feature>
<gene>
    <name evidence="2" type="ORF">GCM10009787_27290</name>
</gene>
<evidence type="ECO:0000313" key="2">
    <source>
        <dbReference type="EMBL" id="GAA2195778.1"/>
    </source>
</evidence>
<proteinExistence type="predicted"/>
<keyword evidence="3" id="KW-1185">Reference proteome</keyword>
<reference evidence="2 3" key="1">
    <citation type="journal article" date="2019" name="Int. J. Syst. Evol. Microbiol.">
        <title>The Global Catalogue of Microorganisms (GCM) 10K type strain sequencing project: providing services to taxonomists for standard genome sequencing and annotation.</title>
        <authorList>
            <consortium name="The Broad Institute Genomics Platform"/>
            <consortium name="The Broad Institute Genome Sequencing Center for Infectious Disease"/>
            <person name="Wu L."/>
            <person name="Ma J."/>
        </authorList>
    </citation>
    <scope>NUCLEOTIDE SEQUENCE [LARGE SCALE GENOMIC DNA]</scope>
    <source>
        <strain evidence="2 3">JCM 14924</strain>
    </source>
</reference>
<feature type="region of interest" description="Disordered" evidence="1">
    <location>
        <begin position="1"/>
        <end position="26"/>
    </location>
</feature>
<comment type="caution">
    <text evidence="2">The sequence shown here is derived from an EMBL/GenBank/DDBJ whole genome shotgun (WGS) entry which is preliminary data.</text>
</comment>
<evidence type="ECO:0000313" key="3">
    <source>
        <dbReference type="Proteomes" id="UP001501391"/>
    </source>
</evidence>